<evidence type="ECO:0000313" key="2">
    <source>
        <dbReference type="EMBL" id="KAJ6647771.1"/>
    </source>
</evidence>
<keyword evidence="1" id="KW-0732">Signal</keyword>
<protein>
    <submittedName>
        <fullName evidence="2">Uncharacterized protein</fullName>
    </submittedName>
</protein>
<organism evidence="2 3">
    <name type="scientific">Pseudolycoriella hygida</name>
    <dbReference type="NCBI Taxonomy" id="35572"/>
    <lineage>
        <taxon>Eukaryota</taxon>
        <taxon>Metazoa</taxon>
        <taxon>Ecdysozoa</taxon>
        <taxon>Arthropoda</taxon>
        <taxon>Hexapoda</taxon>
        <taxon>Insecta</taxon>
        <taxon>Pterygota</taxon>
        <taxon>Neoptera</taxon>
        <taxon>Endopterygota</taxon>
        <taxon>Diptera</taxon>
        <taxon>Nematocera</taxon>
        <taxon>Sciaroidea</taxon>
        <taxon>Sciaridae</taxon>
        <taxon>Pseudolycoriella</taxon>
    </lineage>
</organism>
<comment type="caution">
    <text evidence="2">The sequence shown here is derived from an EMBL/GenBank/DDBJ whole genome shotgun (WGS) entry which is preliminary data.</text>
</comment>
<sequence>MSNNTLAAASLLLVMPKAYTQSTAALEEEDKLSVNSYVDGNQILNRNLEAASVTYSNSDDMFTMADAVKMDNADHMVDITSIDANKPLSKAQIQQQKTTEDQ</sequence>
<reference evidence="2" key="1">
    <citation type="submission" date="2022-07" db="EMBL/GenBank/DDBJ databases">
        <authorList>
            <person name="Trinca V."/>
            <person name="Uliana J.V.C."/>
            <person name="Torres T.T."/>
            <person name="Ward R.J."/>
            <person name="Monesi N."/>
        </authorList>
    </citation>
    <scope>NUCLEOTIDE SEQUENCE</scope>
    <source>
        <strain evidence="2">HSMRA1968</strain>
        <tissue evidence="2">Whole embryos</tissue>
    </source>
</reference>
<feature type="chain" id="PRO_5040400485" evidence="1">
    <location>
        <begin position="21"/>
        <end position="102"/>
    </location>
</feature>
<dbReference type="Proteomes" id="UP001151699">
    <property type="component" value="Chromosome A"/>
</dbReference>
<keyword evidence="3" id="KW-1185">Reference proteome</keyword>
<feature type="signal peptide" evidence="1">
    <location>
        <begin position="1"/>
        <end position="20"/>
    </location>
</feature>
<feature type="non-terminal residue" evidence="2">
    <location>
        <position position="1"/>
    </location>
</feature>
<evidence type="ECO:0000256" key="1">
    <source>
        <dbReference type="SAM" id="SignalP"/>
    </source>
</evidence>
<name>A0A9Q0NCH2_9DIPT</name>
<accession>A0A9Q0NCH2</accession>
<evidence type="ECO:0000313" key="3">
    <source>
        <dbReference type="Proteomes" id="UP001151699"/>
    </source>
</evidence>
<gene>
    <name evidence="2" type="ORF">Bhyg_02994</name>
</gene>
<proteinExistence type="predicted"/>
<dbReference type="AlphaFoldDB" id="A0A9Q0NCH2"/>
<dbReference type="EMBL" id="WJQU01000001">
    <property type="protein sequence ID" value="KAJ6647771.1"/>
    <property type="molecule type" value="Genomic_DNA"/>
</dbReference>